<dbReference type="PANTHER" id="PTHR43434">
    <property type="entry name" value="PHOSPHOGLYCOLATE PHOSPHATASE"/>
    <property type="match status" value="1"/>
</dbReference>
<dbReference type="InterPro" id="IPR050155">
    <property type="entry name" value="HAD-like_hydrolase_sf"/>
</dbReference>
<dbReference type="SFLD" id="SFLDG01129">
    <property type="entry name" value="C1.5:_HAD__Beta-PGM__Phosphata"/>
    <property type="match status" value="1"/>
</dbReference>
<dbReference type="GO" id="GO:0006281">
    <property type="term" value="P:DNA repair"/>
    <property type="evidence" value="ECO:0007669"/>
    <property type="project" value="TreeGrafter"/>
</dbReference>
<dbReference type="PANTHER" id="PTHR43434:SF1">
    <property type="entry name" value="PHOSPHOGLYCOLATE PHOSPHATASE"/>
    <property type="match status" value="1"/>
</dbReference>
<dbReference type="RefSeq" id="WP_089814540.1">
    <property type="nucleotide sequence ID" value="NZ_FOZK01000001.1"/>
</dbReference>
<evidence type="ECO:0000313" key="2">
    <source>
        <dbReference type="EMBL" id="SFR92356.1"/>
    </source>
</evidence>
<sequence>MPRDDYDFWVFDLDGTLVDIEPSYPREVLTEVGDRLGVTFTDRDVTVLWYGMGGTREQCLRRHGVDPVTFWETFHEVEDPLARASATFLYDDVERFVGAIDGPVGLVTHCQEYLTDPVLDELDIGDWFDSVVCCTEEIGWKPDPGPVEQVMTDMGVGYNGHAGIPASGASGSSGGRRPAGVMAGDDADDVGAAWNAGLDAVHVERHDPHERGQCVMGDHRVTSFTELH</sequence>
<feature type="region of interest" description="Disordered" evidence="1">
    <location>
        <begin position="165"/>
        <end position="184"/>
    </location>
</feature>
<dbReference type="InterPro" id="IPR023214">
    <property type="entry name" value="HAD_sf"/>
</dbReference>
<dbReference type="EMBL" id="FOZK01000001">
    <property type="protein sequence ID" value="SFR92356.1"/>
    <property type="molecule type" value="Genomic_DNA"/>
</dbReference>
<dbReference type="Gene3D" id="3.40.50.1000">
    <property type="entry name" value="HAD superfamily/HAD-like"/>
    <property type="match status" value="1"/>
</dbReference>
<dbReference type="GO" id="GO:0008967">
    <property type="term" value="F:phosphoglycolate phosphatase activity"/>
    <property type="evidence" value="ECO:0007669"/>
    <property type="project" value="TreeGrafter"/>
</dbReference>
<accession>A0A1I6KMB7</accession>
<dbReference type="SFLD" id="SFLDS00003">
    <property type="entry name" value="Haloacid_Dehalogenase"/>
    <property type="match status" value="1"/>
</dbReference>
<keyword evidence="3" id="KW-1185">Reference proteome</keyword>
<dbReference type="Proteomes" id="UP000199062">
    <property type="component" value="Unassembled WGS sequence"/>
</dbReference>
<dbReference type="STRING" id="767519.SAMN05216559_1055"/>
<proteinExistence type="predicted"/>
<dbReference type="OrthoDB" id="31229at2157"/>
<dbReference type="Pfam" id="PF00702">
    <property type="entry name" value="Hydrolase"/>
    <property type="match status" value="1"/>
</dbReference>
<name>A0A1I6KMB7_9EURY</name>
<evidence type="ECO:0000313" key="3">
    <source>
        <dbReference type="Proteomes" id="UP000199062"/>
    </source>
</evidence>
<organism evidence="2 3">
    <name type="scientific">Halomicrobium zhouii</name>
    <dbReference type="NCBI Taxonomy" id="767519"/>
    <lineage>
        <taxon>Archaea</taxon>
        <taxon>Methanobacteriati</taxon>
        <taxon>Methanobacteriota</taxon>
        <taxon>Stenosarchaea group</taxon>
        <taxon>Halobacteria</taxon>
        <taxon>Halobacteriales</taxon>
        <taxon>Haloarculaceae</taxon>
        <taxon>Halomicrobium</taxon>
    </lineage>
</organism>
<dbReference type="AlphaFoldDB" id="A0A1I6KMB7"/>
<dbReference type="InterPro" id="IPR036412">
    <property type="entry name" value="HAD-like_sf"/>
</dbReference>
<protein>
    <submittedName>
        <fullName evidence="2">Phosphoglycolate phosphatase</fullName>
    </submittedName>
</protein>
<reference evidence="2 3" key="1">
    <citation type="submission" date="2016-10" db="EMBL/GenBank/DDBJ databases">
        <authorList>
            <person name="de Groot N.N."/>
        </authorList>
    </citation>
    <scope>NUCLEOTIDE SEQUENCE [LARGE SCALE GENOMIC DNA]</scope>
    <source>
        <strain evidence="2 3">CGMCC 1.10457</strain>
    </source>
</reference>
<gene>
    <name evidence="2" type="ORF">SAMN05216559_1055</name>
</gene>
<dbReference type="SUPFAM" id="SSF56784">
    <property type="entry name" value="HAD-like"/>
    <property type="match status" value="1"/>
</dbReference>
<evidence type="ECO:0000256" key="1">
    <source>
        <dbReference type="SAM" id="MobiDB-lite"/>
    </source>
</evidence>